<organism evidence="2 3">
    <name type="scientific">Tenacibaculum jejuense</name>
    <dbReference type="NCBI Taxonomy" id="584609"/>
    <lineage>
        <taxon>Bacteria</taxon>
        <taxon>Pseudomonadati</taxon>
        <taxon>Bacteroidota</taxon>
        <taxon>Flavobacteriia</taxon>
        <taxon>Flavobacteriales</taxon>
        <taxon>Flavobacteriaceae</taxon>
        <taxon>Tenacibaculum</taxon>
    </lineage>
</organism>
<keyword evidence="1" id="KW-0812">Transmembrane</keyword>
<name>A0A238U5E9_9FLAO</name>
<keyword evidence="1" id="KW-0472">Membrane</keyword>
<keyword evidence="1" id="KW-1133">Transmembrane helix</keyword>
<dbReference type="Proteomes" id="UP000215214">
    <property type="component" value="Chromosome TJEJU"/>
</dbReference>
<feature type="transmembrane region" description="Helical" evidence="1">
    <location>
        <begin position="204"/>
        <end position="223"/>
    </location>
</feature>
<feature type="transmembrane region" description="Helical" evidence="1">
    <location>
        <begin position="243"/>
        <end position="263"/>
    </location>
</feature>
<gene>
    <name evidence="2" type="ORF">TJEJU_0028</name>
</gene>
<dbReference type="RefSeq" id="WP_095068713.1">
    <property type="nucleotide sequence ID" value="NZ_LT899436.1"/>
</dbReference>
<dbReference type="EMBL" id="LT899436">
    <property type="protein sequence ID" value="SNR13838.1"/>
    <property type="molecule type" value="Genomic_DNA"/>
</dbReference>
<evidence type="ECO:0000313" key="2">
    <source>
        <dbReference type="EMBL" id="SNR13838.1"/>
    </source>
</evidence>
<dbReference type="AlphaFoldDB" id="A0A238U5E9"/>
<evidence type="ECO:0000256" key="1">
    <source>
        <dbReference type="SAM" id="Phobius"/>
    </source>
</evidence>
<dbReference type="OrthoDB" id="7053677at2"/>
<keyword evidence="3" id="KW-1185">Reference proteome</keyword>
<dbReference type="KEGG" id="tje:TJEJU_0028"/>
<accession>A0A238U5E9</accession>
<sequence length="330" mass="38086">MSNIQEQKTNLVKTVDLDHFKSIYYLLNAKPDSQIRLLKDDKKLNYEDLIELNSSIITKLKTEDLQTSITTITIVFKSKKVSTYNSWAEFERTNFGISDQTLSISLNWDINIKLPEHDLPQRHTLKVRLGSPVRPNEIFQLMLTSDNDEELMEITSNGVCKVDFINAIIANELLMIVEDWYSSLRNNIQKNRIIRFGEKYSRHIGLFIEAIIPISIIVLSYNLLSRQIIKVVDWNSNKINDVLFMLTISIILIFVSSIISKLVSNRIFGKLKSFIGHSMFELTKGDRNSIDEINRINDKNKTGVITQFIIAMVVTIISLFIGKMVDYFLQ</sequence>
<protein>
    <submittedName>
        <fullName evidence="2">Uncharacterized protein</fullName>
    </submittedName>
</protein>
<feature type="transmembrane region" description="Helical" evidence="1">
    <location>
        <begin position="304"/>
        <end position="325"/>
    </location>
</feature>
<proteinExistence type="predicted"/>
<evidence type="ECO:0000313" key="3">
    <source>
        <dbReference type="Proteomes" id="UP000215214"/>
    </source>
</evidence>
<reference evidence="2 3" key="1">
    <citation type="submission" date="2017-07" db="EMBL/GenBank/DDBJ databases">
        <authorList>
            <person name="Sun Z.S."/>
            <person name="Albrecht U."/>
            <person name="Echele G."/>
            <person name="Lee C.C."/>
        </authorList>
    </citation>
    <scope>NUCLEOTIDE SEQUENCE [LARGE SCALE GENOMIC DNA]</scope>
    <source>
        <strain evidence="3">type strain: KCTC 22618</strain>
    </source>
</reference>